<dbReference type="RefSeq" id="WP_006739067.1">
    <property type="nucleotide sequence ID" value="NZ_AEUZ02000001.1"/>
</dbReference>
<dbReference type="InterPro" id="IPR026565">
    <property type="entry name" value="PPDK_reg"/>
</dbReference>
<feature type="binding site" evidence="5">
    <location>
        <begin position="151"/>
        <end position="158"/>
    </location>
    <ligand>
        <name>ADP</name>
        <dbReference type="ChEBI" id="CHEBI:456216"/>
    </ligand>
</feature>
<dbReference type="EC" id="2.7.11.32" evidence="5"/>
<dbReference type="GO" id="GO:0005524">
    <property type="term" value="F:ATP binding"/>
    <property type="evidence" value="ECO:0007669"/>
    <property type="project" value="InterPro"/>
</dbReference>
<name>G5KE69_9STRE</name>
<accession>G5KE69</accession>
<sequence>MDDQLIIYIVSDSLGETARAIARACIQQFPNHDNWRFERFSYINNQELLDNVFENAKTKNICMMFSLVDENLANYAKKRSEEENFVYVDLLSNVIKAMSNISGLQPIGQPGLLRKLDVNYFKRIEAIEFAVKYDDGKDPRGILLADLVLLGISRTSKTPLSMFLADKQVKVVNIPIVPEVPIPKEIYQISAKKIIGLTNSVDRLSQVRKERLKALGLTGTASYANKESIYEELNYAEKVMQNLKCPVIDVSDKAIEETATIILEILKNKPI</sequence>
<evidence type="ECO:0000256" key="2">
    <source>
        <dbReference type="ARBA" id="ARBA00022679"/>
    </source>
</evidence>
<keyword evidence="7" id="KW-1185">Reference proteome</keyword>
<comment type="similarity">
    <text evidence="5">Belongs to the pyruvate, phosphate/water dikinase regulatory protein family. PDRP subfamily.</text>
</comment>
<dbReference type="EC" id="2.7.4.27" evidence="5"/>
<dbReference type="GO" id="GO:0043531">
    <property type="term" value="F:ADP binding"/>
    <property type="evidence" value="ECO:0007669"/>
    <property type="project" value="UniProtKB-UniRule"/>
</dbReference>
<keyword evidence="2 5" id="KW-0808">Transferase</keyword>
<comment type="catalytic activity">
    <reaction evidence="5">
        <text>N(tele)-phospho-L-histidyl/L-threonyl-[pyruvate, phosphate dikinase] + ADP = N(tele)-phospho-L-histidyl/O-phospho-L-threonyl-[pyruvate, phosphate dikinase] + AMP + H(+)</text>
        <dbReference type="Rhea" id="RHEA:43692"/>
        <dbReference type="Rhea" id="RHEA-COMP:10650"/>
        <dbReference type="Rhea" id="RHEA-COMP:10651"/>
        <dbReference type="ChEBI" id="CHEBI:15378"/>
        <dbReference type="ChEBI" id="CHEBI:30013"/>
        <dbReference type="ChEBI" id="CHEBI:61977"/>
        <dbReference type="ChEBI" id="CHEBI:83586"/>
        <dbReference type="ChEBI" id="CHEBI:456215"/>
        <dbReference type="ChEBI" id="CHEBI:456216"/>
        <dbReference type="EC" id="2.7.11.32"/>
    </reaction>
</comment>
<dbReference type="NCBIfam" id="NF003742">
    <property type="entry name" value="PRK05339.1"/>
    <property type="match status" value="1"/>
</dbReference>
<dbReference type="Pfam" id="PF03618">
    <property type="entry name" value="Kinase-PPPase"/>
    <property type="match status" value="1"/>
</dbReference>
<gene>
    <name evidence="6" type="ORF">STRUR_2007</name>
</gene>
<dbReference type="AlphaFoldDB" id="G5KE69"/>
<protein>
    <recommendedName>
        <fullName evidence="5">Putative pyruvate, phosphate dikinase regulatory protein</fullName>
        <shortName evidence="5">PPDK regulatory protein</shortName>
        <ecNumber evidence="5">2.7.11.32</ecNumber>
        <ecNumber evidence="5">2.7.4.27</ecNumber>
    </recommendedName>
</protein>
<dbReference type="GO" id="GO:0004674">
    <property type="term" value="F:protein serine/threonine kinase activity"/>
    <property type="evidence" value="ECO:0007669"/>
    <property type="project" value="UniProtKB-UniRule"/>
</dbReference>
<evidence type="ECO:0000313" key="6">
    <source>
        <dbReference type="EMBL" id="EHJ56306.1"/>
    </source>
</evidence>
<dbReference type="eggNOG" id="COG1806">
    <property type="taxonomic scope" value="Bacteria"/>
</dbReference>
<dbReference type="InterPro" id="IPR005177">
    <property type="entry name" value="Kinase-pyrophosphorylase"/>
</dbReference>
<keyword evidence="3 5" id="KW-0547">Nucleotide-binding</keyword>
<dbReference type="Proteomes" id="UP000005388">
    <property type="component" value="Unassembled WGS sequence"/>
</dbReference>
<organism evidence="6 7">
    <name type="scientific">Streptococcus urinalis 2285-97</name>
    <dbReference type="NCBI Taxonomy" id="764291"/>
    <lineage>
        <taxon>Bacteria</taxon>
        <taxon>Bacillati</taxon>
        <taxon>Bacillota</taxon>
        <taxon>Bacilli</taxon>
        <taxon>Lactobacillales</taxon>
        <taxon>Streptococcaceae</taxon>
        <taxon>Streptococcus</taxon>
    </lineage>
</organism>
<dbReference type="GO" id="GO:0016776">
    <property type="term" value="F:phosphotransferase activity, phosphate group as acceptor"/>
    <property type="evidence" value="ECO:0007669"/>
    <property type="project" value="UniProtKB-UniRule"/>
</dbReference>
<comment type="catalytic activity">
    <reaction evidence="5">
        <text>N(tele)-phospho-L-histidyl/O-phospho-L-threonyl-[pyruvate, phosphate dikinase] + phosphate + H(+) = N(tele)-phospho-L-histidyl/L-threonyl-[pyruvate, phosphate dikinase] + diphosphate</text>
        <dbReference type="Rhea" id="RHEA:43696"/>
        <dbReference type="Rhea" id="RHEA-COMP:10650"/>
        <dbReference type="Rhea" id="RHEA-COMP:10651"/>
        <dbReference type="ChEBI" id="CHEBI:15378"/>
        <dbReference type="ChEBI" id="CHEBI:30013"/>
        <dbReference type="ChEBI" id="CHEBI:33019"/>
        <dbReference type="ChEBI" id="CHEBI:43474"/>
        <dbReference type="ChEBI" id="CHEBI:61977"/>
        <dbReference type="ChEBI" id="CHEBI:83586"/>
        <dbReference type="EC" id="2.7.4.27"/>
    </reaction>
</comment>
<proteinExistence type="inferred from homology"/>
<evidence type="ECO:0000313" key="7">
    <source>
        <dbReference type="Proteomes" id="UP000005388"/>
    </source>
</evidence>
<dbReference type="PANTHER" id="PTHR31756">
    <property type="entry name" value="PYRUVATE, PHOSPHATE DIKINASE REGULATORY PROTEIN 1, CHLOROPLASTIC"/>
    <property type="match status" value="1"/>
</dbReference>
<keyword evidence="4 5" id="KW-0418">Kinase</keyword>
<dbReference type="PANTHER" id="PTHR31756:SF3">
    <property type="entry name" value="PYRUVATE, PHOSPHATE DIKINASE REGULATORY PROTEIN 1, CHLOROPLASTIC"/>
    <property type="match status" value="1"/>
</dbReference>
<dbReference type="HAMAP" id="MF_00921">
    <property type="entry name" value="PDRP"/>
    <property type="match status" value="1"/>
</dbReference>
<evidence type="ECO:0000256" key="4">
    <source>
        <dbReference type="ARBA" id="ARBA00022777"/>
    </source>
</evidence>
<evidence type="ECO:0000256" key="5">
    <source>
        <dbReference type="HAMAP-Rule" id="MF_00921"/>
    </source>
</evidence>
<comment type="caution">
    <text evidence="6">The sequence shown here is derived from an EMBL/GenBank/DDBJ whole genome shotgun (WGS) entry which is preliminary data.</text>
</comment>
<dbReference type="STRING" id="764291.STRUR_2007"/>
<reference evidence="6 7" key="1">
    <citation type="journal article" date="2014" name="Int. J. Syst. Evol. Microbiol.">
        <title>Phylogenomics and the dynamic genome evolution of the genus Streptococcus.</title>
        <authorList>
            <consortium name="The Broad Institute Genome Sequencing Platform"/>
            <person name="Richards V.P."/>
            <person name="Palmer S.R."/>
            <person name="Pavinski Bitar P.D."/>
            <person name="Qin X."/>
            <person name="Weinstock G.M."/>
            <person name="Highlander S.K."/>
            <person name="Town C.D."/>
            <person name="Burne R.A."/>
            <person name="Stanhope M.J."/>
        </authorList>
    </citation>
    <scope>NUCLEOTIDE SEQUENCE [LARGE SCALE GENOMIC DNA]</scope>
    <source>
        <strain evidence="6 7">2285-97</strain>
    </source>
</reference>
<dbReference type="EMBL" id="AEUZ02000001">
    <property type="protein sequence ID" value="EHJ56306.1"/>
    <property type="molecule type" value="Genomic_DNA"/>
</dbReference>
<comment type="function">
    <text evidence="5">Bifunctional serine/threonine kinase and phosphorylase involved in the regulation of the pyruvate, phosphate dikinase (PPDK) by catalyzing its phosphorylation/dephosphorylation.</text>
</comment>
<evidence type="ECO:0000256" key="3">
    <source>
        <dbReference type="ARBA" id="ARBA00022741"/>
    </source>
</evidence>
<keyword evidence="1 5" id="KW-0723">Serine/threonine-protein kinase</keyword>
<evidence type="ECO:0000256" key="1">
    <source>
        <dbReference type="ARBA" id="ARBA00022527"/>
    </source>
</evidence>